<name>A0A550CE42_9AGAR</name>
<comment type="caution">
    <text evidence="2">The sequence shown here is derived from an EMBL/GenBank/DDBJ whole genome shotgun (WGS) entry which is preliminary data.</text>
</comment>
<dbReference type="PANTHER" id="PTHR32015:SF1">
    <property type="entry name" value="LIPASE"/>
    <property type="match status" value="1"/>
</dbReference>
<keyword evidence="3" id="KW-1185">Reference proteome</keyword>
<organism evidence="2 3">
    <name type="scientific">Schizophyllum amplum</name>
    <dbReference type="NCBI Taxonomy" id="97359"/>
    <lineage>
        <taxon>Eukaryota</taxon>
        <taxon>Fungi</taxon>
        <taxon>Dikarya</taxon>
        <taxon>Basidiomycota</taxon>
        <taxon>Agaricomycotina</taxon>
        <taxon>Agaricomycetes</taxon>
        <taxon>Agaricomycetidae</taxon>
        <taxon>Agaricales</taxon>
        <taxon>Schizophyllaceae</taxon>
        <taxon>Schizophyllum</taxon>
    </lineage>
</organism>
<gene>
    <name evidence="2" type="ORF">BD626DRAFT_495394</name>
</gene>
<accession>A0A550CE42</accession>
<dbReference type="SUPFAM" id="SSF53474">
    <property type="entry name" value="alpha/beta-Hydrolases"/>
    <property type="match status" value="1"/>
</dbReference>
<reference evidence="2 3" key="1">
    <citation type="journal article" date="2019" name="New Phytol.">
        <title>Comparative genomics reveals unique wood-decay strategies and fruiting body development in the Schizophyllaceae.</title>
        <authorList>
            <person name="Almasi E."/>
            <person name="Sahu N."/>
            <person name="Krizsan K."/>
            <person name="Balint B."/>
            <person name="Kovacs G.M."/>
            <person name="Kiss B."/>
            <person name="Cseklye J."/>
            <person name="Drula E."/>
            <person name="Henrissat B."/>
            <person name="Nagy I."/>
            <person name="Chovatia M."/>
            <person name="Adam C."/>
            <person name="LaButti K."/>
            <person name="Lipzen A."/>
            <person name="Riley R."/>
            <person name="Grigoriev I.V."/>
            <person name="Nagy L.G."/>
        </authorList>
    </citation>
    <scope>NUCLEOTIDE SEQUENCE [LARGE SCALE GENOMIC DNA]</scope>
    <source>
        <strain evidence="2 3">NL-1724</strain>
    </source>
</reference>
<keyword evidence="2" id="KW-0378">Hydrolase</keyword>
<sequence>MAVVNLLFALSVALTTAALPSPSPAPVDARDLISIPDALTTAPWYGAPENNFSCSSTTHPNPVVLLHGLSADDQVDLNLLQIYLNKLDFCTFSLTYGAHTLAPWIGGLKPLADSAVEIADFVREVLDKTGASKVDLVGHSEGGVQALYVPRSQPGISDVVEHLVALGPAMHGAEYYGFTDLWYIGGNVTRDAVALVLKTVGCAGCDDLAVGGETTKELNDGNPVVQPGNKATIIMSTNDKLVPPEKSIVDEEGVRNILVQDTCPEDQLGHAGLAWDTGVWGLIVNALTEDYDAPVTCDTGLTF</sequence>
<evidence type="ECO:0000256" key="1">
    <source>
        <dbReference type="SAM" id="SignalP"/>
    </source>
</evidence>
<keyword evidence="1" id="KW-0732">Signal</keyword>
<dbReference type="GO" id="GO:0016042">
    <property type="term" value="P:lipid catabolic process"/>
    <property type="evidence" value="ECO:0007669"/>
    <property type="project" value="InterPro"/>
</dbReference>
<dbReference type="STRING" id="97359.A0A550CE42"/>
<dbReference type="EMBL" id="VDMD01000010">
    <property type="protein sequence ID" value="TRM63072.1"/>
    <property type="molecule type" value="Genomic_DNA"/>
</dbReference>
<dbReference type="AlphaFoldDB" id="A0A550CE42"/>
<feature type="chain" id="PRO_5022142648" evidence="1">
    <location>
        <begin position="18"/>
        <end position="303"/>
    </location>
</feature>
<evidence type="ECO:0000313" key="3">
    <source>
        <dbReference type="Proteomes" id="UP000320762"/>
    </source>
</evidence>
<dbReference type="Proteomes" id="UP000320762">
    <property type="component" value="Unassembled WGS sequence"/>
</dbReference>
<dbReference type="InterPro" id="IPR002918">
    <property type="entry name" value="Lipase_EstA/Esterase_EstB"/>
</dbReference>
<dbReference type="PANTHER" id="PTHR32015">
    <property type="entry name" value="FASTING INDUCED LIPASE"/>
    <property type="match status" value="1"/>
</dbReference>
<feature type="signal peptide" evidence="1">
    <location>
        <begin position="1"/>
        <end position="17"/>
    </location>
</feature>
<protein>
    <submittedName>
        <fullName evidence="2">Alpha/Beta hydrolase protein</fullName>
    </submittedName>
</protein>
<proteinExistence type="predicted"/>
<dbReference type="InterPro" id="IPR029058">
    <property type="entry name" value="AB_hydrolase_fold"/>
</dbReference>
<dbReference type="Gene3D" id="3.40.50.1820">
    <property type="entry name" value="alpha/beta hydrolase"/>
    <property type="match status" value="1"/>
</dbReference>
<evidence type="ECO:0000313" key="2">
    <source>
        <dbReference type="EMBL" id="TRM63072.1"/>
    </source>
</evidence>
<dbReference type="Pfam" id="PF01674">
    <property type="entry name" value="Lipase_2"/>
    <property type="match status" value="1"/>
</dbReference>
<dbReference type="GO" id="GO:0016298">
    <property type="term" value="F:lipase activity"/>
    <property type="evidence" value="ECO:0007669"/>
    <property type="project" value="TreeGrafter"/>
</dbReference>
<dbReference type="OrthoDB" id="9974421at2759"/>